<dbReference type="GO" id="GO:0032259">
    <property type="term" value="P:methylation"/>
    <property type="evidence" value="ECO:0007669"/>
    <property type="project" value="UniProtKB-KW"/>
</dbReference>
<dbReference type="CDD" id="cd02440">
    <property type="entry name" value="AdoMet_MTases"/>
    <property type="match status" value="1"/>
</dbReference>
<name>A0A833P2S8_UNCSA</name>
<dbReference type="AlphaFoldDB" id="A0A833P2S8"/>
<sequence>MKKVQKHFKQEALDFDEIIKRSIPFYRQMLEAIIDQLIFPKNSSPEILDLGTGTGEIAKNILIRIPDANLTIVDFVPEMLQVAKNKLSSIVRRKNQVRYIEADFSKWKFDQPYDAVVANLTLHHLKTERDKKVNYQMIFKNLKSSGILCVGDIILGTDKMLTELYIEKWIKFQFANKWSKKEIAERMQRYKTEDCPASLVNHLKWLEEIGFVKVDCFWKYYNFAVWGGRKG</sequence>
<protein>
    <submittedName>
        <fullName evidence="4">tRNA (Cmo5U34)-methyltransferase</fullName>
    </submittedName>
</protein>
<comment type="caution">
    <text evidence="4">The sequence shown here is derived from an EMBL/GenBank/DDBJ whole genome shotgun (WGS) entry which is preliminary data.</text>
</comment>
<dbReference type="InterPro" id="IPR029063">
    <property type="entry name" value="SAM-dependent_MTases_sf"/>
</dbReference>
<dbReference type="Proteomes" id="UP000488506">
    <property type="component" value="Unassembled WGS sequence"/>
</dbReference>
<organism evidence="4 5">
    <name type="scientific">Candidatus Saganbacteria bacterium</name>
    <dbReference type="NCBI Taxonomy" id="2575572"/>
    <lineage>
        <taxon>Bacteria</taxon>
        <taxon>Bacillati</taxon>
        <taxon>Saganbacteria</taxon>
    </lineage>
</organism>
<keyword evidence="2 4" id="KW-0808">Transferase</keyword>
<reference evidence="4 5" key="1">
    <citation type="submission" date="2019-12" db="EMBL/GenBank/DDBJ databases">
        <authorList>
            <person name="Wolfe R."/>
            <person name="Danczak R."/>
            <person name="Wilkins M."/>
        </authorList>
    </citation>
    <scope>NUCLEOTIDE SEQUENCE [LARGE SCALE GENOMIC DNA]</scope>
    <source>
        <strain evidence="4">X2_MaxBin.013</strain>
    </source>
</reference>
<gene>
    <name evidence="4" type="ORF">FD145_1359</name>
</gene>
<evidence type="ECO:0000313" key="4">
    <source>
        <dbReference type="EMBL" id="KAF0133279.1"/>
    </source>
</evidence>
<dbReference type="InterPro" id="IPR041698">
    <property type="entry name" value="Methyltransf_25"/>
</dbReference>
<evidence type="ECO:0000313" key="5">
    <source>
        <dbReference type="Proteomes" id="UP000488506"/>
    </source>
</evidence>
<dbReference type="Pfam" id="PF13649">
    <property type="entry name" value="Methyltransf_25"/>
    <property type="match status" value="1"/>
</dbReference>
<dbReference type="GO" id="GO:0008168">
    <property type="term" value="F:methyltransferase activity"/>
    <property type="evidence" value="ECO:0007669"/>
    <property type="project" value="UniProtKB-KW"/>
</dbReference>
<evidence type="ECO:0000259" key="3">
    <source>
        <dbReference type="Pfam" id="PF13649"/>
    </source>
</evidence>
<dbReference type="Gene3D" id="3.40.50.150">
    <property type="entry name" value="Vaccinia Virus protein VP39"/>
    <property type="match status" value="1"/>
</dbReference>
<dbReference type="PANTHER" id="PTHR43861">
    <property type="entry name" value="TRANS-ACONITATE 2-METHYLTRANSFERASE-RELATED"/>
    <property type="match status" value="1"/>
</dbReference>
<dbReference type="EMBL" id="WPAF01000030">
    <property type="protein sequence ID" value="KAF0133279.1"/>
    <property type="molecule type" value="Genomic_DNA"/>
</dbReference>
<dbReference type="PANTHER" id="PTHR43861:SF1">
    <property type="entry name" value="TRANS-ACONITATE 2-METHYLTRANSFERASE"/>
    <property type="match status" value="1"/>
</dbReference>
<proteinExistence type="predicted"/>
<evidence type="ECO:0000256" key="2">
    <source>
        <dbReference type="ARBA" id="ARBA00022679"/>
    </source>
</evidence>
<dbReference type="SUPFAM" id="SSF53335">
    <property type="entry name" value="S-adenosyl-L-methionine-dependent methyltransferases"/>
    <property type="match status" value="1"/>
</dbReference>
<evidence type="ECO:0000256" key="1">
    <source>
        <dbReference type="ARBA" id="ARBA00022603"/>
    </source>
</evidence>
<keyword evidence="1 4" id="KW-0489">Methyltransferase</keyword>
<feature type="domain" description="Methyltransferase" evidence="3">
    <location>
        <begin position="47"/>
        <end position="145"/>
    </location>
</feature>
<accession>A0A833P2S8</accession>